<feature type="compositionally biased region" description="Acidic residues" evidence="1">
    <location>
        <begin position="72"/>
        <end position="83"/>
    </location>
</feature>
<organism evidence="2 3">
    <name type="scientific">Petrolisthes cinctipes</name>
    <name type="common">Flat porcelain crab</name>
    <dbReference type="NCBI Taxonomy" id="88211"/>
    <lineage>
        <taxon>Eukaryota</taxon>
        <taxon>Metazoa</taxon>
        <taxon>Ecdysozoa</taxon>
        <taxon>Arthropoda</taxon>
        <taxon>Crustacea</taxon>
        <taxon>Multicrustacea</taxon>
        <taxon>Malacostraca</taxon>
        <taxon>Eumalacostraca</taxon>
        <taxon>Eucarida</taxon>
        <taxon>Decapoda</taxon>
        <taxon>Pleocyemata</taxon>
        <taxon>Anomura</taxon>
        <taxon>Galatheoidea</taxon>
        <taxon>Porcellanidae</taxon>
        <taxon>Petrolisthes</taxon>
    </lineage>
</organism>
<name>A0AAE1FPG5_PETCI</name>
<dbReference type="Proteomes" id="UP001286313">
    <property type="component" value="Unassembled WGS sequence"/>
</dbReference>
<proteinExistence type="predicted"/>
<dbReference type="AlphaFoldDB" id="A0AAE1FPG5"/>
<evidence type="ECO:0000313" key="3">
    <source>
        <dbReference type="Proteomes" id="UP001286313"/>
    </source>
</evidence>
<feature type="compositionally biased region" description="Basic and acidic residues" evidence="1">
    <location>
        <begin position="38"/>
        <end position="48"/>
    </location>
</feature>
<reference evidence="2" key="1">
    <citation type="submission" date="2023-10" db="EMBL/GenBank/DDBJ databases">
        <title>Genome assemblies of two species of porcelain crab, Petrolisthes cinctipes and Petrolisthes manimaculis (Anomura: Porcellanidae).</title>
        <authorList>
            <person name="Angst P."/>
        </authorList>
    </citation>
    <scope>NUCLEOTIDE SEQUENCE</scope>
    <source>
        <strain evidence="2">PB745_01</strain>
        <tissue evidence="2">Gill</tissue>
    </source>
</reference>
<dbReference type="EMBL" id="JAWQEG010001962">
    <property type="protein sequence ID" value="KAK3875478.1"/>
    <property type="molecule type" value="Genomic_DNA"/>
</dbReference>
<gene>
    <name evidence="2" type="ORF">Pcinc_019653</name>
</gene>
<protein>
    <submittedName>
        <fullName evidence="2">Uncharacterized protein</fullName>
    </submittedName>
</protein>
<feature type="compositionally biased region" description="Basic and acidic residues" evidence="1">
    <location>
        <begin position="1"/>
        <end position="28"/>
    </location>
</feature>
<accession>A0AAE1FPG5</accession>
<evidence type="ECO:0000256" key="1">
    <source>
        <dbReference type="SAM" id="MobiDB-lite"/>
    </source>
</evidence>
<comment type="caution">
    <text evidence="2">The sequence shown here is derived from an EMBL/GenBank/DDBJ whole genome shotgun (WGS) entry which is preliminary data.</text>
</comment>
<keyword evidence="3" id="KW-1185">Reference proteome</keyword>
<sequence>MEMREEERREREGKMEKGKKEEGEKRDTSIVPVTPRPPVDRHPWKEGTTHALPQQNQHKPADWKLAGRAGNLDDDDNGDDNDDDKTRARQQPQEIFTARVMRQTRRASVSRLAGWGSSAWEGSSSRGRKTPITNPRCLVGYLIAGKASGANPEDKSGVEPRRRLDVDINFLPAAPAAKLVPDVLLYFPLGYISKAERGIAGTGHTRISIYLAQACALERSLQCHCLQYQKQHGRQQIPVISPE</sequence>
<evidence type="ECO:0000313" key="2">
    <source>
        <dbReference type="EMBL" id="KAK3875478.1"/>
    </source>
</evidence>
<feature type="region of interest" description="Disordered" evidence="1">
    <location>
        <begin position="1"/>
        <end position="96"/>
    </location>
</feature>